<evidence type="ECO:0000259" key="4">
    <source>
        <dbReference type="PROSITE" id="PS50927"/>
    </source>
</evidence>
<sequence length="171" mass="19323">MTKQTVIWVANRNDPINDSSGVLSINLFGNLILHDSYNRVVWSTNISVQGTTSSVAQLQDSGNLVLSSWKSQDDPGTGQYFYKMNPTGSPQVVLYKGSTLYWRSAPWPWQTLAAATTVSLGFKYDFVYNEEVVSYAYFFDDPSIISTVVVDNSGLFQQLMWNDGDRQWKEH</sequence>
<keyword evidence="3" id="KW-0325">Glycoprotein</keyword>
<dbReference type="EnsemblPlants" id="QL11p048983:mrna">
    <property type="protein sequence ID" value="QL11p048983:mrna"/>
    <property type="gene ID" value="QL11p048983"/>
</dbReference>
<dbReference type="PROSITE" id="PS50927">
    <property type="entry name" value="BULB_LECTIN"/>
    <property type="match status" value="1"/>
</dbReference>
<evidence type="ECO:0000256" key="3">
    <source>
        <dbReference type="ARBA" id="ARBA00023180"/>
    </source>
</evidence>
<dbReference type="InterPro" id="IPR036426">
    <property type="entry name" value="Bulb-type_lectin_dom_sf"/>
</dbReference>
<proteinExistence type="predicted"/>
<dbReference type="SMART" id="SM00108">
    <property type="entry name" value="B_lectin"/>
    <property type="match status" value="1"/>
</dbReference>
<evidence type="ECO:0000256" key="1">
    <source>
        <dbReference type="ARBA" id="ARBA00022729"/>
    </source>
</evidence>
<accession>A0A7N2MZ95</accession>
<dbReference type="Pfam" id="PF00954">
    <property type="entry name" value="S_locus_glycop"/>
    <property type="match status" value="1"/>
</dbReference>
<evidence type="ECO:0000256" key="2">
    <source>
        <dbReference type="ARBA" id="ARBA00023157"/>
    </source>
</evidence>
<protein>
    <recommendedName>
        <fullName evidence="4">Bulb-type lectin domain-containing protein</fullName>
    </recommendedName>
</protein>
<dbReference type="InterPro" id="IPR000858">
    <property type="entry name" value="S_locus_glycoprot_dom"/>
</dbReference>
<reference evidence="5 6" key="1">
    <citation type="journal article" date="2016" name="G3 (Bethesda)">
        <title>First Draft Assembly and Annotation of the Genome of a California Endemic Oak Quercus lobata Nee (Fagaceae).</title>
        <authorList>
            <person name="Sork V.L."/>
            <person name="Fitz-Gibbon S.T."/>
            <person name="Puiu D."/>
            <person name="Crepeau M."/>
            <person name="Gugger P.F."/>
            <person name="Sherman R."/>
            <person name="Stevens K."/>
            <person name="Langley C.H."/>
            <person name="Pellegrini M."/>
            <person name="Salzberg S.L."/>
        </authorList>
    </citation>
    <scope>NUCLEOTIDE SEQUENCE [LARGE SCALE GENOMIC DNA]</scope>
    <source>
        <strain evidence="5 6">cv. SW786</strain>
    </source>
</reference>
<dbReference type="Proteomes" id="UP000594261">
    <property type="component" value="Chromosome 11"/>
</dbReference>
<dbReference type="OMA" id="MERCENC"/>
<keyword evidence="6" id="KW-1185">Reference proteome</keyword>
<evidence type="ECO:0000313" key="6">
    <source>
        <dbReference type="Proteomes" id="UP000594261"/>
    </source>
</evidence>
<dbReference type="InterPro" id="IPR001480">
    <property type="entry name" value="Bulb-type_lectin_dom"/>
</dbReference>
<dbReference type="Gene3D" id="2.90.10.10">
    <property type="entry name" value="Bulb-type lectin domain"/>
    <property type="match status" value="1"/>
</dbReference>
<keyword evidence="2" id="KW-1015">Disulfide bond</keyword>
<dbReference type="AlphaFoldDB" id="A0A7N2MZ95"/>
<keyword evidence="1" id="KW-0732">Signal</keyword>
<dbReference type="SUPFAM" id="SSF51110">
    <property type="entry name" value="alpha-D-mannose-specific plant lectins"/>
    <property type="match status" value="1"/>
</dbReference>
<feature type="domain" description="Bulb-type lectin" evidence="4">
    <location>
        <begin position="1"/>
        <end position="79"/>
    </location>
</feature>
<dbReference type="PANTHER" id="PTHR32444:SF130">
    <property type="entry name" value="RECEPTOR-LIKE SERINE_THREONINE-PROTEIN KINASE"/>
    <property type="match status" value="1"/>
</dbReference>
<reference evidence="5" key="2">
    <citation type="submission" date="2021-01" db="UniProtKB">
        <authorList>
            <consortium name="EnsemblPlants"/>
        </authorList>
    </citation>
    <scope>IDENTIFICATION</scope>
</reference>
<dbReference type="InParanoid" id="A0A7N2MZ95"/>
<dbReference type="PANTHER" id="PTHR32444">
    <property type="entry name" value="BULB-TYPE LECTIN DOMAIN-CONTAINING PROTEIN"/>
    <property type="match status" value="1"/>
</dbReference>
<dbReference type="Gramene" id="QL11p048983:mrna">
    <property type="protein sequence ID" value="QL11p048983:mrna"/>
    <property type="gene ID" value="QL11p048983"/>
</dbReference>
<name>A0A7N2MZ95_QUELO</name>
<dbReference type="Pfam" id="PF01453">
    <property type="entry name" value="B_lectin"/>
    <property type="match status" value="1"/>
</dbReference>
<dbReference type="EMBL" id="LRBV02000011">
    <property type="status" value="NOT_ANNOTATED_CDS"/>
    <property type="molecule type" value="Genomic_DNA"/>
</dbReference>
<organism evidence="5 6">
    <name type="scientific">Quercus lobata</name>
    <name type="common">Valley oak</name>
    <dbReference type="NCBI Taxonomy" id="97700"/>
    <lineage>
        <taxon>Eukaryota</taxon>
        <taxon>Viridiplantae</taxon>
        <taxon>Streptophyta</taxon>
        <taxon>Embryophyta</taxon>
        <taxon>Tracheophyta</taxon>
        <taxon>Spermatophyta</taxon>
        <taxon>Magnoliopsida</taxon>
        <taxon>eudicotyledons</taxon>
        <taxon>Gunneridae</taxon>
        <taxon>Pentapetalae</taxon>
        <taxon>rosids</taxon>
        <taxon>fabids</taxon>
        <taxon>Fagales</taxon>
        <taxon>Fagaceae</taxon>
        <taxon>Quercus</taxon>
    </lineage>
</organism>
<evidence type="ECO:0000313" key="5">
    <source>
        <dbReference type="EnsemblPlants" id="QL11p048983:mrna"/>
    </source>
</evidence>
<dbReference type="GO" id="GO:0048544">
    <property type="term" value="P:recognition of pollen"/>
    <property type="evidence" value="ECO:0007669"/>
    <property type="project" value="InterPro"/>
</dbReference>